<dbReference type="AlphaFoldDB" id="A0AAE0U033"/>
<dbReference type="Proteomes" id="UP001285441">
    <property type="component" value="Unassembled WGS sequence"/>
</dbReference>
<evidence type="ECO:0000313" key="3">
    <source>
        <dbReference type="Proteomes" id="UP001285441"/>
    </source>
</evidence>
<organism evidence="2 3">
    <name type="scientific">Podospora didyma</name>
    <dbReference type="NCBI Taxonomy" id="330526"/>
    <lineage>
        <taxon>Eukaryota</taxon>
        <taxon>Fungi</taxon>
        <taxon>Dikarya</taxon>
        <taxon>Ascomycota</taxon>
        <taxon>Pezizomycotina</taxon>
        <taxon>Sordariomycetes</taxon>
        <taxon>Sordariomycetidae</taxon>
        <taxon>Sordariales</taxon>
        <taxon>Podosporaceae</taxon>
        <taxon>Podospora</taxon>
    </lineage>
</organism>
<evidence type="ECO:0008006" key="4">
    <source>
        <dbReference type="Google" id="ProtNLM"/>
    </source>
</evidence>
<evidence type="ECO:0000256" key="1">
    <source>
        <dbReference type="SAM" id="SignalP"/>
    </source>
</evidence>
<sequence>MVQLNALVATFAAILSMASASPVSARQDDTLYPEPITIGRLSIPHGYVLYAYTPTKTTLQQACSDSPSRTMVQSVQTGRPDRPLCNNPFSLDGYSGLEFLCADGTGPAASQVTAIATNGTQTHLCTNVPLTVYPLYCGGGASISQQYICQ</sequence>
<feature type="chain" id="PRO_5042160879" description="AA1-like domain-containing protein" evidence="1">
    <location>
        <begin position="21"/>
        <end position="150"/>
    </location>
</feature>
<feature type="signal peptide" evidence="1">
    <location>
        <begin position="1"/>
        <end position="20"/>
    </location>
</feature>
<keyword evidence="1" id="KW-0732">Signal</keyword>
<reference evidence="2" key="1">
    <citation type="journal article" date="2023" name="Mol. Phylogenet. Evol.">
        <title>Genome-scale phylogeny and comparative genomics of the fungal order Sordariales.</title>
        <authorList>
            <person name="Hensen N."/>
            <person name="Bonometti L."/>
            <person name="Westerberg I."/>
            <person name="Brannstrom I.O."/>
            <person name="Guillou S."/>
            <person name="Cros-Aarteil S."/>
            <person name="Calhoun S."/>
            <person name="Haridas S."/>
            <person name="Kuo A."/>
            <person name="Mondo S."/>
            <person name="Pangilinan J."/>
            <person name="Riley R."/>
            <person name="LaButti K."/>
            <person name="Andreopoulos B."/>
            <person name="Lipzen A."/>
            <person name="Chen C."/>
            <person name="Yan M."/>
            <person name="Daum C."/>
            <person name="Ng V."/>
            <person name="Clum A."/>
            <person name="Steindorff A."/>
            <person name="Ohm R.A."/>
            <person name="Martin F."/>
            <person name="Silar P."/>
            <person name="Natvig D.O."/>
            <person name="Lalanne C."/>
            <person name="Gautier V."/>
            <person name="Ament-Velasquez S.L."/>
            <person name="Kruys A."/>
            <person name="Hutchinson M.I."/>
            <person name="Powell A.J."/>
            <person name="Barry K."/>
            <person name="Miller A.N."/>
            <person name="Grigoriev I.V."/>
            <person name="Debuchy R."/>
            <person name="Gladieux P."/>
            <person name="Hiltunen Thoren M."/>
            <person name="Johannesson H."/>
        </authorList>
    </citation>
    <scope>NUCLEOTIDE SEQUENCE</scope>
    <source>
        <strain evidence="2">CBS 232.78</strain>
    </source>
</reference>
<evidence type="ECO:0000313" key="2">
    <source>
        <dbReference type="EMBL" id="KAK3385659.1"/>
    </source>
</evidence>
<comment type="caution">
    <text evidence="2">The sequence shown here is derived from an EMBL/GenBank/DDBJ whole genome shotgun (WGS) entry which is preliminary data.</text>
</comment>
<dbReference type="EMBL" id="JAULSW010000004">
    <property type="protein sequence ID" value="KAK3385659.1"/>
    <property type="molecule type" value="Genomic_DNA"/>
</dbReference>
<name>A0AAE0U033_9PEZI</name>
<protein>
    <recommendedName>
        <fullName evidence="4">AA1-like domain-containing protein</fullName>
    </recommendedName>
</protein>
<proteinExistence type="predicted"/>
<gene>
    <name evidence="2" type="ORF">B0H63DRAFT_473365</name>
</gene>
<keyword evidence="3" id="KW-1185">Reference proteome</keyword>
<reference evidence="2" key="2">
    <citation type="submission" date="2023-06" db="EMBL/GenBank/DDBJ databases">
        <authorList>
            <consortium name="Lawrence Berkeley National Laboratory"/>
            <person name="Haridas S."/>
            <person name="Hensen N."/>
            <person name="Bonometti L."/>
            <person name="Westerberg I."/>
            <person name="Brannstrom I.O."/>
            <person name="Guillou S."/>
            <person name="Cros-Aarteil S."/>
            <person name="Calhoun S."/>
            <person name="Kuo A."/>
            <person name="Mondo S."/>
            <person name="Pangilinan J."/>
            <person name="Riley R."/>
            <person name="LaButti K."/>
            <person name="Andreopoulos B."/>
            <person name="Lipzen A."/>
            <person name="Chen C."/>
            <person name="Yanf M."/>
            <person name="Daum C."/>
            <person name="Ng V."/>
            <person name="Clum A."/>
            <person name="Steindorff A."/>
            <person name="Ohm R."/>
            <person name="Martin F."/>
            <person name="Silar P."/>
            <person name="Natvig D."/>
            <person name="Lalanne C."/>
            <person name="Gautier V."/>
            <person name="Ament-velasquez S.L."/>
            <person name="Kruys A."/>
            <person name="Hutchinson M.I."/>
            <person name="Powell A.J."/>
            <person name="Barry K."/>
            <person name="Miller A.N."/>
            <person name="Grigoriev I.V."/>
            <person name="Debuchy R."/>
            <person name="Gladieux P."/>
            <person name="Thoren M.H."/>
            <person name="Johannesson H."/>
        </authorList>
    </citation>
    <scope>NUCLEOTIDE SEQUENCE</scope>
    <source>
        <strain evidence="2">CBS 232.78</strain>
    </source>
</reference>
<accession>A0AAE0U033</accession>